<organism evidence="5 6">
    <name type="scientific">Coprinopsis cinerea (strain Okayama-7 / 130 / ATCC MYA-4618 / FGSC 9003)</name>
    <name type="common">Inky cap fungus</name>
    <name type="synonym">Hormographiella aspergillata</name>
    <dbReference type="NCBI Taxonomy" id="240176"/>
    <lineage>
        <taxon>Eukaryota</taxon>
        <taxon>Fungi</taxon>
        <taxon>Dikarya</taxon>
        <taxon>Basidiomycota</taxon>
        <taxon>Agaricomycotina</taxon>
        <taxon>Agaricomycetes</taxon>
        <taxon>Agaricomycetidae</taxon>
        <taxon>Agaricales</taxon>
        <taxon>Agaricineae</taxon>
        <taxon>Psathyrellaceae</taxon>
        <taxon>Coprinopsis</taxon>
    </lineage>
</organism>
<dbReference type="GO" id="GO:0006351">
    <property type="term" value="P:DNA-templated transcription"/>
    <property type="evidence" value="ECO:0007669"/>
    <property type="project" value="InterPro"/>
</dbReference>
<proteinExistence type="predicted"/>
<dbReference type="GO" id="GO:0008270">
    <property type="term" value="F:zinc ion binding"/>
    <property type="evidence" value="ECO:0007669"/>
    <property type="project" value="InterPro"/>
</dbReference>
<comment type="caution">
    <text evidence="5">The sequence shown here is derived from an EMBL/GenBank/DDBJ whole genome shotgun (WGS) entry which is preliminary data.</text>
</comment>
<dbReference type="KEGG" id="cci:CC1G_12374"/>
<dbReference type="Gene3D" id="4.10.240.10">
    <property type="entry name" value="Zn(2)-C6 fungal-type DNA-binding domain"/>
    <property type="match status" value="1"/>
</dbReference>
<feature type="compositionally biased region" description="Low complexity" evidence="3">
    <location>
        <begin position="668"/>
        <end position="685"/>
    </location>
</feature>
<dbReference type="GeneID" id="6015343"/>
<reference evidence="5 6" key="1">
    <citation type="journal article" date="2010" name="Proc. Natl. Acad. Sci. U.S.A.">
        <title>Insights into evolution of multicellular fungi from the assembled chromosomes of the mushroom Coprinopsis cinerea (Coprinus cinereus).</title>
        <authorList>
            <person name="Stajich J.E."/>
            <person name="Wilke S.K."/>
            <person name="Ahren D."/>
            <person name="Au C.H."/>
            <person name="Birren B.W."/>
            <person name="Borodovsky M."/>
            <person name="Burns C."/>
            <person name="Canback B."/>
            <person name="Casselton L.A."/>
            <person name="Cheng C.K."/>
            <person name="Deng J."/>
            <person name="Dietrich F.S."/>
            <person name="Fargo D.C."/>
            <person name="Farman M.L."/>
            <person name="Gathman A.C."/>
            <person name="Goldberg J."/>
            <person name="Guigo R."/>
            <person name="Hoegger P.J."/>
            <person name="Hooker J.B."/>
            <person name="Huggins A."/>
            <person name="James T.Y."/>
            <person name="Kamada T."/>
            <person name="Kilaru S."/>
            <person name="Kodira C."/>
            <person name="Kues U."/>
            <person name="Kupfer D."/>
            <person name="Kwan H.S."/>
            <person name="Lomsadze A."/>
            <person name="Li W."/>
            <person name="Lilly W.W."/>
            <person name="Ma L.J."/>
            <person name="Mackey A.J."/>
            <person name="Manning G."/>
            <person name="Martin F."/>
            <person name="Muraguchi H."/>
            <person name="Natvig D.O."/>
            <person name="Palmerini H."/>
            <person name="Ramesh M.A."/>
            <person name="Rehmeyer C.J."/>
            <person name="Roe B.A."/>
            <person name="Shenoy N."/>
            <person name="Stanke M."/>
            <person name="Ter-Hovhannisyan V."/>
            <person name="Tunlid A."/>
            <person name="Velagapudi R."/>
            <person name="Vision T.J."/>
            <person name="Zeng Q."/>
            <person name="Zolan M.E."/>
            <person name="Pukkila P.J."/>
        </authorList>
    </citation>
    <scope>NUCLEOTIDE SEQUENCE [LARGE SCALE GENOMIC DNA]</scope>
    <source>
        <strain evidence="6">Okayama-7 / 130 / ATCC MYA-4618 / FGSC 9003</strain>
    </source>
</reference>
<accession>A8P4H8</accession>
<gene>
    <name evidence="5" type="ORF">CC1G_12374</name>
</gene>
<feature type="region of interest" description="Disordered" evidence="3">
    <location>
        <begin position="1"/>
        <end position="33"/>
    </location>
</feature>
<evidence type="ECO:0000313" key="5">
    <source>
        <dbReference type="EMBL" id="EAU83066.2"/>
    </source>
</evidence>
<dbReference type="CDD" id="cd00067">
    <property type="entry name" value="GAL4"/>
    <property type="match status" value="1"/>
</dbReference>
<evidence type="ECO:0000256" key="2">
    <source>
        <dbReference type="ARBA" id="ARBA00023242"/>
    </source>
</evidence>
<protein>
    <recommendedName>
        <fullName evidence="4">Xylanolytic transcriptional activator regulatory domain-containing protein</fullName>
    </recommendedName>
</protein>
<dbReference type="InterPro" id="IPR050987">
    <property type="entry name" value="AtrR-like"/>
</dbReference>
<dbReference type="InterPro" id="IPR001138">
    <property type="entry name" value="Zn2Cys6_DnaBD"/>
</dbReference>
<dbReference type="HOGENOM" id="CLU_006019_2_2_1"/>
<dbReference type="RefSeq" id="XP_001838751.2">
    <property type="nucleotide sequence ID" value="XM_001838699.2"/>
</dbReference>
<dbReference type="InParanoid" id="A8P4H8"/>
<sequence length="793" mass="87971">MSDNDQHWSIDPSDSEVNESGDGQPAKRQRLHGACDMCKKKRSDSAVMPDKICSNCIAAKIECEHTIPRKKNRDRRQEYILHLEEKLHKLEEILGVASSSTPGAQADGNGGLTSTIPPPIPRTMSRAGSPLPANGIQEEGWESDDSSDLSLGDKMHLLSMETREHKFFGKARSLSRVPDERRFTFVRSPAMWGLRPWEREYAESPEPDYKFPEADLLESLLAVYREQVHPQLPVLHWPSFLRDVRSGRHLREPGFGMVLLAVCANASRLTWDERVMMVDHDNPDLSGPSAGWMFIAQTPLIRKSIVDQATIIDLQYYALAVFYFLGTSSPQTGWNLLEIAMRFAIEMGLHRRTGVSPFQKSKWQSELEKRIFWHVPCCKDLSYRLADLVDRSLLMLEWHTSTSTGRPPCLHDEDIDIEYPIECDDEYWDSEVDDPDKAWKQPPGKPSLITAINFSLKLCEIAAFMHRTLYSSRKSKLLTGSIGEAWQRKIVAQLDSAMNRWKDGLPQHPDALFGIPLDPPPIFEVSVGYGNPSHGDLHDCCSGLHSNGRRCHEKADGTTGKHNAAAVLLTNGWGRRGPRLTALLPKEVENIHILIRFLNYLGERYHIAGRFSDILTSVALWGGLAGLPVESASSGAGNRSGDARNMTAPSDPVSTLGTFTLPSESRNFSPPSTSSATSGPSQFSGHLPPSNPDWDLSTLLLTQLEYAENGSTARPSMPWGPNMFNAQSACNHSVPGASSFGSMNHSMSPADTPGNPMSTWMAAPTAFSLSEWDRHLAGLAQQPPLPNDFGFSS</sequence>
<dbReference type="GO" id="GO:0003677">
    <property type="term" value="F:DNA binding"/>
    <property type="evidence" value="ECO:0007669"/>
    <property type="project" value="InterPro"/>
</dbReference>
<evidence type="ECO:0000256" key="1">
    <source>
        <dbReference type="ARBA" id="ARBA00022723"/>
    </source>
</evidence>
<dbReference type="OMA" id="MVENEYH"/>
<dbReference type="VEuPathDB" id="FungiDB:CC1G_12374"/>
<dbReference type="OrthoDB" id="4456959at2759"/>
<feature type="region of interest" description="Disordered" evidence="3">
    <location>
        <begin position="632"/>
        <end position="689"/>
    </location>
</feature>
<dbReference type="PANTHER" id="PTHR46910:SF38">
    <property type="entry name" value="ZN(2)-C6 FUNGAL-TYPE DOMAIN-CONTAINING PROTEIN"/>
    <property type="match status" value="1"/>
</dbReference>
<feature type="compositionally biased region" description="Polar residues" evidence="3">
    <location>
        <begin position="652"/>
        <end position="667"/>
    </location>
</feature>
<name>A8P4H8_COPC7</name>
<dbReference type="Proteomes" id="UP000001861">
    <property type="component" value="Unassembled WGS sequence"/>
</dbReference>
<dbReference type="PANTHER" id="PTHR46910">
    <property type="entry name" value="TRANSCRIPTION FACTOR PDR1"/>
    <property type="match status" value="1"/>
</dbReference>
<dbReference type="AlphaFoldDB" id="A8P4H8"/>
<dbReference type="SMART" id="SM00906">
    <property type="entry name" value="Fungal_trans"/>
    <property type="match status" value="1"/>
</dbReference>
<feature type="domain" description="Xylanolytic transcriptional activator regulatory" evidence="4">
    <location>
        <begin position="333"/>
        <end position="426"/>
    </location>
</feature>
<dbReference type="InterPro" id="IPR007219">
    <property type="entry name" value="XnlR_reg_dom"/>
</dbReference>
<dbReference type="EMBL" id="AACS02000004">
    <property type="protein sequence ID" value="EAU83066.2"/>
    <property type="molecule type" value="Genomic_DNA"/>
</dbReference>
<evidence type="ECO:0000259" key="4">
    <source>
        <dbReference type="SMART" id="SM00906"/>
    </source>
</evidence>
<evidence type="ECO:0000313" key="6">
    <source>
        <dbReference type="Proteomes" id="UP000001861"/>
    </source>
</evidence>
<dbReference type="STRING" id="240176.A8P4H8"/>
<keyword evidence="6" id="KW-1185">Reference proteome</keyword>
<evidence type="ECO:0000256" key="3">
    <source>
        <dbReference type="SAM" id="MobiDB-lite"/>
    </source>
</evidence>
<dbReference type="CDD" id="cd12148">
    <property type="entry name" value="fungal_TF_MHR"/>
    <property type="match status" value="1"/>
</dbReference>
<dbReference type="eggNOG" id="ENOG502QSY2">
    <property type="taxonomic scope" value="Eukaryota"/>
</dbReference>
<dbReference type="GO" id="GO:0000981">
    <property type="term" value="F:DNA-binding transcription factor activity, RNA polymerase II-specific"/>
    <property type="evidence" value="ECO:0007669"/>
    <property type="project" value="InterPro"/>
</dbReference>
<dbReference type="InterPro" id="IPR036864">
    <property type="entry name" value="Zn2-C6_fun-type_DNA-bd_sf"/>
</dbReference>
<keyword evidence="2" id="KW-0539">Nucleus</keyword>
<keyword evidence="1" id="KW-0479">Metal-binding</keyword>
<dbReference type="Pfam" id="PF04082">
    <property type="entry name" value="Fungal_trans"/>
    <property type="match status" value="2"/>
</dbReference>